<comment type="caution">
    <text evidence="3">The sequence shown here is derived from an EMBL/GenBank/DDBJ whole genome shotgun (WGS) entry which is preliminary data.</text>
</comment>
<dbReference type="Proteomes" id="UP000052946">
    <property type="component" value="Unassembled WGS sequence"/>
</dbReference>
<sequence>MGDNVQLIEQNVQHNVEDIRELKKRVERVEHDISDVKATQQVTNQSISHVMETLTDLKAGFKELDNKMDTSNMEQLKEYKNAVWKVGVTVIATVVGGFLLFALGIK</sequence>
<evidence type="ECO:0000313" key="3">
    <source>
        <dbReference type="EMBL" id="GAQ18043.1"/>
    </source>
</evidence>
<keyword evidence="2" id="KW-1133">Transmembrane helix</keyword>
<feature type="transmembrane region" description="Helical" evidence="2">
    <location>
        <begin position="82"/>
        <end position="105"/>
    </location>
</feature>
<reference evidence="4" key="1">
    <citation type="submission" date="2015-07" db="EMBL/GenBank/DDBJ databases">
        <title>Draft Genome Sequence of Oceanobacillus picturae Heshi-B3 that Was Isolated from Fermented Rice Bran with Aging Salted Mackerel, Which Was Named Heshiko as Traditional Fermented Seafood in Japan.</title>
        <authorList>
            <person name="Akuzawa S."/>
            <person name="Nakagawa J."/>
            <person name="Kanekatsu T."/>
            <person name="Kanesaki Y."/>
            <person name="Suzuki T."/>
        </authorList>
    </citation>
    <scope>NUCLEOTIDE SEQUENCE [LARGE SCALE GENOMIC DNA]</scope>
    <source>
        <strain evidence="4">Heshi-B3</strain>
    </source>
</reference>
<evidence type="ECO:0000256" key="1">
    <source>
        <dbReference type="SAM" id="Coils"/>
    </source>
</evidence>
<keyword evidence="2" id="KW-0472">Membrane</keyword>
<reference evidence="3 4" key="2">
    <citation type="journal article" date="2016" name="Genome Announc.">
        <title>Draft Genome Sequence of Oceanobacillus picturae Heshi-B3, Isolated from Fermented Rice Bran in a Traditional Japanese Seafood Dish.</title>
        <authorList>
            <person name="Akuzawa S."/>
            <person name="Nagaoka J."/>
            <person name="Kanekatsu M."/>
            <person name="Kanesaki Y."/>
            <person name="Suzuki T."/>
        </authorList>
    </citation>
    <scope>NUCLEOTIDE SEQUENCE [LARGE SCALE GENOMIC DNA]</scope>
    <source>
        <strain evidence="3 4">Heshi-B3</strain>
    </source>
</reference>
<name>A0A0U9H6M2_9BACI</name>
<organism evidence="3 4">
    <name type="scientific">Oceanobacillus picturae</name>
    <dbReference type="NCBI Taxonomy" id="171693"/>
    <lineage>
        <taxon>Bacteria</taxon>
        <taxon>Bacillati</taxon>
        <taxon>Bacillota</taxon>
        <taxon>Bacilli</taxon>
        <taxon>Bacillales</taxon>
        <taxon>Bacillaceae</taxon>
        <taxon>Oceanobacillus</taxon>
    </lineage>
</organism>
<keyword evidence="2" id="KW-0812">Transmembrane</keyword>
<dbReference type="AlphaFoldDB" id="A0A0U9H6M2"/>
<protein>
    <submittedName>
        <fullName evidence="3">Bdr protein</fullName>
    </submittedName>
</protein>
<proteinExistence type="predicted"/>
<dbReference type="EMBL" id="BBXV01000023">
    <property type="protein sequence ID" value="GAQ18043.1"/>
    <property type="molecule type" value="Genomic_DNA"/>
</dbReference>
<evidence type="ECO:0000256" key="2">
    <source>
        <dbReference type="SAM" id="Phobius"/>
    </source>
</evidence>
<gene>
    <name evidence="3" type="ORF">OPHB3_1982</name>
</gene>
<dbReference type="RefSeq" id="WP_058950195.1">
    <property type="nucleotide sequence ID" value="NZ_BBXV01000023.1"/>
</dbReference>
<evidence type="ECO:0000313" key="4">
    <source>
        <dbReference type="Proteomes" id="UP000052946"/>
    </source>
</evidence>
<dbReference type="Gene3D" id="1.20.5.340">
    <property type="match status" value="1"/>
</dbReference>
<dbReference type="OrthoDB" id="2966626at2"/>
<feature type="coiled-coil region" evidence="1">
    <location>
        <begin position="5"/>
        <end position="39"/>
    </location>
</feature>
<keyword evidence="1" id="KW-0175">Coiled coil</keyword>
<accession>A0A0U9H6M2</accession>